<keyword evidence="1 3" id="KW-0245">EGF-like domain</keyword>
<dbReference type="FunFam" id="2.10.25.10:FF:000139">
    <property type="entry name" value="Fibulin-1"/>
    <property type="match status" value="1"/>
</dbReference>
<dbReference type="SUPFAM" id="SSF56436">
    <property type="entry name" value="C-type lectin-like"/>
    <property type="match status" value="1"/>
</dbReference>
<dbReference type="InterPro" id="IPR016187">
    <property type="entry name" value="CTDL_fold"/>
</dbReference>
<evidence type="ECO:0000313" key="5">
    <source>
        <dbReference type="EMBL" id="KAK3791623.1"/>
    </source>
</evidence>
<organism evidence="5 6">
    <name type="scientific">Elysia crispata</name>
    <name type="common">lettuce slug</name>
    <dbReference type="NCBI Taxonomy" id="231223"/>
    <lineage>
        <taxon>Eukaryota</taxon>
        <taxon>Metazoa</taxon>
        <taxon>Spiralia</taxon>
        <taxon>Lophotrochozoa</taxon>
        <taxon>Mollusca</taxon>
        <taxon>Gastropoda</taxon>
        <taxon>Heterobranchia</taxon>
        <taxon>Euthyneura</taxon>
        <taxon>Panpulmonata</taxon>
        <taxon>Sacoglossa</taxon>
        <taxon>Placobranchoidea</taxon>
        <taxon>Plakobranchidae</taxon>
        <taxon>Elysia</taxon>
    </lineage>
</organism>
<evidence type="ECO:0000259" key="4">
    <source>
        <dbReference type="PROSITE" id="PS50026"/>
    </source>
</evidence>
<dbReference type="InterPro" id="IPR018097">
    <property type="entry name" value="EGF_Ca-bd_CS"/>
</dbReference>
<dbReference type="Pfam" id="PF07645">
    <property type="entry name" value="EGF_CA"/>
    <property type="match status" value="1"/>
</dbReference>
<evidence type="ECO:0000256" key="1">
    <source>
        <dbReference type="ARBA" id="ARBA00022536"/>
    </source>
</evidence>
<dbReference type="PROSITE" id="PS00010">
    <property type="entry name" value="ASX_HYDROXYL"/>
    <property type="match status" value="1"/>
</dbReference>
<dbReference type="AlphaFoldDB" id="A0AAE1E3L8"/>
<dbReference type="CDD" id="cd00054">
    <property type="entry name" value="EGF_CA"/>
    <property type="match status" value="1"/>
</dbReference>
<sequence>MIDWYKFYRRKNTILEQSCADPVVVLESSNKRFVVTEDQFLYSNFHTGCAAINAEVAVVDSNAEFIQIQTGVYDNEITKRMEIYISVTKSGSGNGATFSWASEVVSNHLWWAQEPNRRGLQPDSGFEYACMGISNHCRPITMSCFYSYRNQWSTALLMDTCCRRRLTGLCMQDVDECEDENKNSCPDNSECVNLKYSYRCDCEMGFEKDVFTNQCIVGRLIRFKTCRNWKDATYTERETCHAPKYLRPFHPLGRNRSTFMLFQ</sequence>
<dbReference type="PROSITE" id="PS01187">
    <property type="entry name" value="EGF_CA"/>
    <property type="match status" value="1"/>
</dbReference>
<evidence type="ECO:0000256" key="3">
    <source>
        <dbReference type="PROSITE-ProRule" id="PRU00076"/>
    </source>
</evidence>
<comment type="caution">
    <text evidence="3">Lacks conserved residue(s) required for the propagation of feature annotation.</text>
</comment>
<dbReference type="InterPro" id="IPR000742">
    <property type="entry name" value="EGF"/>
</dbReference>
<evidence type="ECO:0000256" key="2">
    <source>
        <dbReference type="ARBA" id="ARBA00023157"/>
    </source>
</evidence>
<gene>
    <name evidence="5" type="ORF">RRG08_058006</name>
</gene>
<dbReference type="SUPFAM" id="SSF57196">
    <property type="entry name" value="EGF/Laminin"/>
    <property type="match status" value="1"/>
</dbReference>
<proteinExistence type="predicted"/>
<protein>
    <recommendedName>
        <fullName evidence="4">EGF-like domain-containing protein</fullName>
    </recommendedName>
</protein>
<dbReference type="InterPro" id="IPR000152">
    <property type="entry name" value="EGF-type_Asp/Asn_hydroxyl_site"/>
</dbReference>
<name>A0AAE1E3L8_9GAST</name>
<keyword evidence="6" id="KW-1185">Reference proteome</keyword>
<dbReference type="SMART" id="SM00179">
    <property type="entry name" value="EGF_CA"/>
    <property type="match status" value="1"/>
</dbReference>
<keyword evidence="2" id="KW-1015">Disulfide bond</keyword>
<dbReference type="InterPro" id="IPR049883">
    <property type="entry name" value="NOTCH1_EGF-like"/>
</dbReference>
<dbReference type="InterPro" id="IPR001881">
    <property type="entry name" value="EGF-like_Ca-bd_dom"/>
</dbReference>
<accession>A0AAE1E3L8</accession>
<dbReference type="EMBL" id="JAWDGP010001464">
    <property type="protein sequence ID" value="KAK3791623.1"/>
    <property type="molecule type" value="Genomic_DNA"/>
</dbReference>
<dbReference type="PROSITE" id="PS50026">
    <property type="entry name" value="EGF_3"/>
    <property type="match status" value="1"/>
</dbReference>
<dbReference type="GO" id="GO:0005509">
    <property type="term" value="F:calcium ion binding"/>
    <property type="evidence" value="ECO:0007669"/>
    <property type="project" value="InterPro"/>
</dbReference>
<comment type="caution">
    <text evidence="5">The sequence shown here is derived from an EMBL/GenBank/DDBJ whole genome shotgun (WGS) entry which is preliminary data.</text>
</comment>
<reference evidence="5" key="1">
    <citation type="journal article" date="2023" name="G3 (Bethesda)">
        <title>A reference genome for the long-term kleptoplast-retaining sea slug Elysia crispata morphotype clarki.</title>
        <authorList>
            <person name="Eastman K.E."/>
            <person name="Pendleton A.L."/>
            <person name="Shaikh M.A."/>
            <person name="Suttiyut T."/>
            <person name="Ogas R."/>
            <person name="Tomko P."/>
            <person name="Gavelis G."/>
            <person name="Widhalm J.R."/>
            <person name="Wisecaver J.H."/>
        </authorList>
    </citation>
    <scope>NUCLEOTIDE SEQUENCE</scope>
    <source>
        <strain evidence="5">ECLA1</strain>
    </source>
</reference>
<feature type="domain" description="EGF-like" evidence="4">
    <location>
        <begin position="173"/>
        <end position="212"/>
    </location>
</feature>
<dbReference type="Gene3D" id="2.10.25.10">
    <property type="entry name" value="Laminin"/>
    <property type="match status" value="1"/>
</dbReference>
<dbReference type="Proteomes" id="UP001283361">
    <property type="component" value="Unassembled WGS sequence"/>
</dbReference>
<evidence type="ECO:0000313" key="6">
    <source>
        <dbReference type="Proteomes" id="UP001283361"/>
    </source>
</evidence>